<proteinExistence type="inferred from homology"/>
<keyword evidence="8" id="KW-0472">Membrane</keyword>
<dbReference type="InterPro" id="IPR027417">
    <property type="entry name" value="P-loop_NTPase"/>
</dbReference>
<dbReference type="InterPro" id="IPR037219">
    <property type="entry name" value="Peptidase_M41-like"/>
</dbReference>
<evidence type="ECO:0000313" key="10">
    <source>
        <dbReference type="EMBL" id="GHP08210.1"/>
    </source>
</evidence>
<name>A0A830HR07_9CHLO</name>
<comment type="similarity">
    <text evidence="2">In the N-terminal section; belongs to the AAA ATPase family.</text>
</comment>
<keyword evidence="6" id="KW-0067">ATP-binding</keyword>
<keyword evidence="5" id="KW-0378">Hydrolase</keyword>
<dbReference type="Pfam" id="PF01434">
    <property type="entry name" value="Peptidase_M41"/>
    <property type="match status" value="1"/>
</dbReference>
<evidence type="ECO:0000313" key="11">
    <source>
        <dbReference type="Proteomes" id="UP000660262"/>
    </source>
</evidence>
<dbReference type="GO" id="GO:0005524">
    <property type="term" value="F:ATP binding"/>
    <property type="evidence" value="ECO:0007669"/>
    <property type="project" value="UniProtKB-KW"/>
</dbReference>
<dbReference type="Proteomes" id="UP000660262">
    <property type="component" value="Unassembled WGS sequence"/>
</dbReference>
<protein>
    <recommendedName>
        <fullName evidence="9">AAA+ ATPase domain-containing protein</fullName>
    </recommendedName>
</protein>
<dbReference type="SMART" id="SM00382">
    <property type="entry name" value="AAA"/>
    <property type="match status" value="1"/>
</dbReference>
<dbReference type="EMBL" id="BNJQ01000019">
    <property type="protein sequence ID" value="GHP08210.1"/>
    <property type="molecule type" value="Genomic_DNA"/>
</dbReference>
<keyword evidence="3" id="KW-0645">Protease</keyword>
<evidence type="ECO:0000256" key="6">
    <source>
        <dbReference type="ARBA" id="ARBA00022840"/>
    </source>
</evidence>
<dbReference type="OrthoDB" id="2016698at2759"/>
<dbReference type="SUPFAM" id="SSF52540">
    <property type="entry name" value="P-loop containing nucleoside triphosphate hydrolases"/>
    <property type="match status" value="1"/>
</dbReference>
<keyword evidence="11" id="KW-1185">Reference proteome</keyword>
<dbReference type="PANTHER" id="PTHR23076">
    <property type="entry name" value="METALLOPROTEASE M41 FTSH"/>
    <property type="match status" value="1"/>
</dbReference>
<gene>
    <name evidence="10" type="ORF">PPROV_000695100</name>
</gene>
<evidence type="ECO:0000256" key="5">
    <source>
        <dbReference type="ARBA" id="ARBA00022801"/>
    </source>
</evidence>
<dbReference type="InterPro" id="IPR041569">
    <property type="entry name" value="AAA_lid_3"/>
</dbReference>
<dbReference type="Gene3D" id="1.20.58.760">
    <property type="entry name" value="Peptidase M41"/>
    <property type="match status" value="1"/>
</dbReference>
<feature type="compositionally biased region" description="Basic and acidic residues" evidence="7">
    <location>
        <begin position="95"/>
        <end position="104"/>
    </location>
</feature>
<dbReference type="Gene3D" id="1.10.8.60">
    <property type="match status" value="1"/>
</dbReference>
<dbReference type="GO" id="GO:0009507">
    <property type="term" value="C:chloroplast"/>
    <property type="evidence" value="ECO:0007669"/>
    <property type="project" value="TreeGrafter"/>
</dbReference>
<dbReference type="FunFam" id="3.40.50.300:FF:000352">
    <property type="entry name" value="ATP-dependent zinc metalloprotease FTSH 7, chloroplastic"/>
    <property type="match status" value="1"/>
</dbReference>
<dbReference type="Gene3D" id="3.40.50.300">
    <property type="entry name" value="P-loop containing nucleotide triphosphate hydrolases"/>
    <property type="match status" value="1"/>
</dbReference>
<evidence type="ECO:0000256" key="7">
    <source>
        <dbReference type="SAM" id="MobiDB-lite"/>
    </source>
</evidence>
<dbReference type="PANTHER" id="PTHR23076:SF111">
    <property type="entry name" value="INACTIVE ATP-DEPENDENT ZINC METALLOPROTEASE FTSHI 1, CHLOROPLASTIC-RELATED"/>
    <property type="match status" value="1"/>
</dbReference>
<dbReference type="CDD" id="cd19501">
    <property type="entry name" value="RecA-like_FtsH"/>
    <property type="match status" value="1"/>
</dbReference>
<dbReference type="Pfam" id="PF00004">
    <property type="entry name" value="AAA"/>
    <property type="match status" value="1"/>
</dbReference>
<dbReference type="GO" id="GO:0016887">
    <property type="term" value="F:ATP hydrolysis activity"/>
    <property type="evidence" value="ECO:0007669"/>
    <property type="project" value="InterPro"/>
</dbReference>
<reference evidence="10" key="1">
    <citation type="submission" date="2020-10" db="EMBL/GenBank/DDBJ databases">
        <title>Unveiling of a novel bifunctional photoreceptor, Dualchrome1, isolated from a cosmopolitan green alga.</title>
        <authorList>
            <person name="Suzuki S."/>
            <person name="Kawachi M."/>
        </authorList>
    </citation>
    <scope>NUCLEOTIDE SEQUENCE</scope>
    <source>
        <strain evidence="10">NIES 2893</strain>
    </source>
</reference>
<keyword evidence="4" id="KW-0547">Nucleotide-binding</keyword>
<keyword evidence="8" id="KW-0812">Transmembrane</keyword>
<dbReference type="GO" id="GO:0006508">
    <property type="term" value="P:proteolysis"/>
    <property type="evidence" value="ECO:0007669"/>
    <property type="project" value="UniProtKB-KW"/>
</dbReference>
<feature type="region of interest" description="Disordered" evidence="7">
    <location>
        <begin position="92"/>
        <end position="129"/>
    </location>
</feature>
<feature type="domain" description="AAA+ ATPase" evidence="9">
    <location>
        <begin position="599"/>
        <end position="738"/>
    </location>
</feature>
<comment type="similarity">
    <text evidence="1">In the C-terminal section; belongs to the peptidase M41 family.</text>
</comment>
<evidence type="ECO:0000256" key="2">
    <source>
        <dbReference type="ARBA" id="ARBA00010550"/>
    </source>
</evidence>
<keyword evidence="8" id="KW-1133">Transmembrane helix</keyword>
<feature type="transmembrane region" description="Helical" evidence="8">
    <location>
        <begin position="511"/>
        <end position="530"/>
    </location>
</feature>
<dbReference type="InterPro" id="IPR003593">
    <property type="entry name" value="AAA+_ATPase"/>
</dbReference>
<evidence type="ECO:0000256" key="3">
    <source>
        <dbReference type="ARBA" id="ARBA00022670"/>
    </source>
</evidence>
<evidence type="ECO:0000259" key="9">
    <source>
        <dbReference type="SMART" id="SM00382"/>
    </source>
</evidence>
<dbReference type="Pfam" id="PF17862">
    <property type="entry name" value="AAA_lid_3"/>
    <property type="match status" value="1"/>
</dbReference>
<sequence length="1089" mass="123366">MLHPHRLSQAACAQPAPRVQLSVSRRRLAVVVPRASSASKYLETDRSRNLTPKEALKERESLANLTPEEIAGQVDIFKVPKEHTEKYVRKRRLQKKGDGAHEPDPLALPQGTLEEHEFTVPPGTKPESAALRNLIGNTPLSWLDPRPRLPHEYQHRLTKDELIPLPCGTTRAFDPEKVQPHDHNVWPFTEADRQRVAKHGPRLSDVVVHMHKSKVGSEEFRQCLVASDPVDFADMERADYLPTDQERINREVREKESKKVLDEEGDDQKTFDERIINPYIPLDVIGGLLDDPAPDWEAMPQMNYGQLFQGIRKRSWTSNFFDPESHPWKLDFYSYYGSPDKVLGIFPKVGWNGWRVVVTDTVTAEQSWVALHTPGAHTFLDDYLKGLGTSVPGNVGRVRRPETKGYPSDYGYEQVFEELARAQEPYATPQQRELFKERRRQPETVLTTVKSNFNAHSFNALTGHAHLDPMRDEERLPLSPTEALNLLDVDYHVTPAREGIAMWKHKKTAQYAIFTFGGTIFVLGALFAGIRAVGMKVELPRDEEEAEVYARSKGNARVNGETGVRLTDIGGIETQKQELLKVIDFLVDPDRYDALGARPPKGVLLEGPPGTGKTMLAKAIAGESGVPFFEMGGSEFVEVLVGVGAARVRDLFNRARLNAPCVVFIDEVDSIALKRGTETNNAEEEREQALNQLLTELDGFTPDQGVIFIAATNRASALDPAMLRPGRFDLQIKIGKPETIAERVAILNIHSRDVNIADDVNMLQIARDLPGLSAAQLANMVREAKFACIARGDTIVNKKDFEEAMDRVLLGIRSPPLSEDLPMKRGFAVYEASRALLSTLVYRKTRNLERIERMSITARNGTYSRTQFERMDPRYYTYKTRAQVLERICMLLAGRVGEYVYFGECTTMSTVDLSDAQNLIRRFLTTYGLSRRFGISYQLQQYEKGVRSEGEKAQKFSGQVESLDDQPMEWEAKKMEKPKEYWGPVSTNRGLVDWQNHVRVVHEWAYLRMSVMLLTNRRALDNIVEALLEKEELTGEEVEALIDAAEPLTPEEVKDQLENVCEKHFLDKFLEWNYNMSKRVEMCGGNPPF</sequence>
<dbReference type="InterPro" id="IPR000642">
    <property type="entry name" value="Peptidase_M41"/>
</dbReference>
<evidence type="ECO:0000256" key="1">
    <source>
        <dbReference type="ARBA" id="ARBA00010044"/>
    </source>
</evidence>
<dbReference type="AlphaFoldDB" id="A0A830HR07"/>
<dbReference type="InterPro" id="IPR003959">
    <property type="entry name" value="ATPase_AAA_core"/>
</dbReference>
<dbReference type="SUPFAM" id="SSF140990">
    <property type="entry name" value="FtsH protease domain-like"/>
    <property type="match status" value="1"/>
</dbReference>
<dbReference type="GO" id="GO:0045037">
    <property type="term" value="P:protein import into chloroplast stroma"/>
    <property type="evidence" value="ECO:0007669"/>
    <property type="project" value="TreeGrafter"/>
</dbReference>
<dbReference type="GO" id="GO:0004222">
    <property type="term" value="F:metalloendopeptidase activity"/>
    <property type="evidence" value="ECO:0007669"/>
    <property type="project" value="InterPro"/>
</dbReference>
<organism evidence="10 11">
    <name type="scientific">Pycnococcus provasolii</name>
    <dbReference type="NCBI Taxonomy" id="41880"/>
    <lineage>
        <taxon>Eukaryota</taxon>
        <taxon>Viridiplantae</taxon>
        <taxon>Chlorophyta</taxon>
        <taxon>Pseudoscourfieldiophyceae</taxon>
        <taxon>Pseudoscourfieldiales</taxon>
        <taxon>Pycnococcaceae</taxon>
        <taxon>Pycnococcus</taxon>
    </lineage>
</organism>
<accession>A0A830HR07</accession>
<comment type="caution">
    <text evidence="10">The sequence shown here is derived from an EMBL/GenBank/DDBJ whole genome shotgun (WGS) entry which is preliminary data.</text>
</comment>
<evidence type="ECO:0000256" key="4">
    <source>
        <dbReference type="ARBA" id="ARBA00022741"/>
    </source>
</evidence>
<dbReference type="GO" id="GO:0004176">
    <property type="term" value="F:ATP-dependent peptidase activity"/>
    <property type="evidence" value="ECO:0007669"/>
    <property type="project" value="InterPro"/>
</dbReference>
<evidence type="ECO:0000256" key="8">
    <source>
        <dbReference type="SAM" id="Phobius"/>
    </source>
</evidence>